<reference evidence="1" key="1">
    <citation type="submission" date="2020-04" db="EMBL/GenBank/DDBJ databases">
        <authorList>
            <person name="Chiriac C."/>
            <person name="Salcher M."/>
            <person name="Ghai R."/>
            <person name="Kavagutti S V."/>
        </authorList>
    </citation>
    <scope>NUCLEOTIDE SEQUENCE</scope>
</reference>
<organism evidence="1">
    <name type="scientific">uncultured Caudovirales phage</name>
    <dbReference type="NCBI Taxonomy" id="2100421"/>
    <lineage>
        <taxon>Viruses</taxon>
        <taxon>Duplodnaviria</taxon>
        <taxon>Heunggongvirae</taxon>
        <taxon>Uroviricota</taxon>
        <taxon>Caudoviricetes</taxon>
        <taxon>Peduoviridae</taxon>
        <taxon>Maltschvirus</taxon>
        <taxon>Maltschvirus maltsch</taxon>
    </lineage>
</organism>
<proteinExistence type="predicted"/>
<dbReference type="EMBL" id="LR796423">
    <property type="protein sequence ID" value="CAB4143526.1"/>
    <property type="molecule type" value="Genomic_DNA"/>
</dbReference>
<name>A0A6J5MEQ7_9CAUD</name>
<accession>A0A6J5MEQ7</accession>
<gene>
    <name evidence="1" type="ORF">UFOVP447_169</name>
</gene>
<protein>
    <submittedName>
        <fullName evidence="1">Uncharacterized protein</fullName>
    </submittedName>
</protein>
<evidence type="ECO:0000313" key="1">
    <source>
        <dbReference type="EMBL" id="CAB4143526.1"/>
    </source>
</evidence>
<sequence>MDSQGYAIVLDHTGQFVLKYYQDVNIESMFAVVTMSYNYDDIMRSLLRHREMYGMGKEYWIS</sequence>